<comment type="similarity">
    <text evidence="3 10 13">Belongs to the IPP transferase family.</text>
</comment>
<comment type="cofactor">
    <cofactor evidence="1 10">
        <name>Mg(2+)</name>
        <dbReference type="ChEBI" id="CHEBI:18420"/>
    </cofactor>
</comment>
<evidence type="ECO:0000256" key="12">
    <source>
        <dbReference type="RuleBase" id="RU003784"/>
    </source>
</evidence>
<evidence type="ECO:0000256" key="3">
    <source>
        <dbReference type="ARBA" id="ARBA00005842"/>
    </source>
</evidence>
<dbReference type="InterPro" id="IPR039657">
    <property type="entry name" value="Dimethylallyltransferase"/>
</dbReference>
<dbReference type="InterPro" id="IPR018022">
    <property type="entry name" value="IPT"/>
</dbReference>
<comment type="caution">
    <text evidence="14">The sequence shown here is derived from an EMBL/GenBank/DDBJ whole genome shotgun (WGS) entry which is preliminary data.</text>
</comment>
<keyword evidence="4 10" id="KW-0808">Transferase</keyword>
<proteinExistence type="inferred from homology"/>
<dbReference type="Pfam" id="PF01715">
    <property type="entry name" value="IPPT"/>
    <property type="match status" value="1"/>
</dbReference>
<dbReference type="Gene3D" id="1.10.20.140">
    <property type="match status" value="1"/>
</dbReference>
<dbReference type="GO" id="GO:0005524">
    <property type="term" value="F:ATP binding"/>
    <property type="evidence" value="ECO:0007669"/>
    <property type="project" value="UniProtKB-UniRule"/>
</dbReference>
<evidence type="ECO:0000256" key="7">
    <source>
        <dbReference type="ARBA" id="ARBA00022840"/>
    </source>
</evidence>
<evidence type="ECO:0000313" key="14">
    <source>
        <dbReference type="EMBL" id="MEA1304010.1"/>
    </source>
</evidence>
<evidence type="ECO:0000256" key="2">
    <source>
        <dbReference type="ARBA" id="ARBA00003213"/>
    </source>
</evidence>
<evidence type="ECO:0000256" key="11">
    <source>
        <dbReference type="RuleBase" id="RU003783"/>
    </source>
</evidence>
<dbReference type="Proteomes" id="UP001289581">
    <property type="component" value="Unassembled WGS sequence"/>
</dbReference>
<keyword evidence="6 10" id="KW-0547">Nucleotide-binding</keyword>
<dbReference type="GO" id="GO:0052381">
    <property type="term" value="F:tRNA dimethylallyltransferase activity"/>
    <property type="evidence" value="ECO:0007669"/>
    <property type="project" value="UniProtKB-UniRule"/>
</dbReference>
<evidence type="ECO:0000256" key="6">
    <source>
        <dbReference type="ARBA" id="ARBA00022741"/>
    </source>
</evidence>
<dbReference type="InterPro" id="IPR027417">
    <property type="entry name" value="P-loop_NTPase"/>
</dbReference>
<evidence type="ECO:0000256" key="4">
    <source>
        <dbReference type="ARBA" id="ARBA00022679"/>
    </source>
</evidence>
<feature type="site" description="Interaction with substrate tRNA" evidence="10">
    <location>
        <position position="120"/>
    </location>
</feature>
<dbReference type="HAMAP" id="MF_00185">
    <property type="entry name" value="IPP_trans"/>
    <property type="match status" value="1"/>
</dbReference>
<dbReference type="SUPFAM" id="SSF52540">
    <property type="entry name" value="P-loop containing nucleoside triphosphate hydrolases"/>
    <property type="match status" value="1"/>
</dbReference>
<dbReference type="PANTHER" id="PTHR11088">
    <property type="entry name" value="TRNA DIMETHYLALLYLTRANSFERASE"/>
    <property type="match status" value="1"/>
</dbReference>
<evidence type="ECO:0000256" key="13">
    <source>
        <dbReference type="RuleBase" id="RU003785"/>
    </source>
</evidence>
<accession>A0AAW9KVG0</accession>
<dbReference type="GO" id="GO:0006400">
    <property type="term" value="P:tRNA modification"/>
    <property type="evidence" value="ECO:0007669"/>
    <property type="project" value="TreeGrafter"/>
</dbReference>
<evidence type="ECO:0000256" key="5">
    <source>
        <dbReference type="ARBA" id="ARBA00022694"/>
    </source>
</evidence>
<dbReference type="EC" id="2.5.1.75" evidence="10"/>
<dbReference type="EMBL" id="JAXBCZ010000001">
    <property type="protein sequence ID" value="MEA1304010.1"/>
    <property type="molecule type" value="Genomic_DNA"/>
</dbReference>
<name>A0AAW9KVG0_9ACTO</name>
<keyword evidence="15" id="KW-1185">Reference proteome</keyword>
<evidence type="ECO:0000313" key="15">
    <source>
        <dbReference type="Proteomes" id="UP001289581"/>
    </source>
</evidence>
<keyword evidence="8 10" id="KW-0460">Magnesium</keyword>
<feature type="binding site" evidence="10">
    <location>
        <begin position="22"/>
        <end position="29"/>
    </location>
    <ligand>
        <name>ATP</name>
        <dbReference type="ChEBI" id="CHEBI:30616"/>
    </ligand>
</feature>
<reference evidence="14 15" key="1">
    <citation type="submission" date="2023-06" db="EMBL/GenBank/DDBJ databases">
        <title>Actinomyces orist ORNL 0101 HMT-893 genome.</title>
        <authorList>
            <person name="Johnston C.D."/>
            <person name="Chen T."/>
            <person name="Dewhirst F.E."/>
        </authorList>
    </citation>
    <scope>NUCLEOTIDE SEQUENCE [LARGE SCALE GENOMIC DNA]</scope>
    <source>
        <strain evidence="14 15">ORNL 0101</strain>
    </source>
</reference>
<protein>
    <recommendedName>
        <fullName evidence="10">tRNA dimethylallyltransferase</fullName>
        <ecNumber evidence="10">2.5.1.75</ecNumber>
    </recommendedName>
    <alternativeName>
        <fullName evidence="10">Dimethylallyl diphosphate:tRNA dimethylallyltransferase</fullName>
        <shortName evidence="10">DMAPP:tRNA dimethylallyltransferase</shortName>
        <shortName evidence="10">DMATase</shortName>
    </alternativeName>
    <alternativeName>
        <fullName evidence="10">Isopentenyl-diphosphate:tRNA isopentenyltransferase</fullName>
        <shortName evidence="10">IPP transferase</shortName>
        <shortName evidence="10">IPPT</shortName>
        <shortName evidence="10">IPTase</shortName>
    </alternativeName>
</protein>
<comment type="subunit">
    <text evidence="10">Monomer.</text>
</comment>
<keyword evidence="5 10" id="KW-0819">tRNA processing</keyword>
<sequence length="335" mass="36508">MSPMSPTTTASAPCLPRLVVVGPTATGKSALALDLAEKIQADEPTARAEIINADASLLYRGMDIGTAKPSPAERARVPHHQIDVLTVRDRASVAAFQRSARGDIDAVESRGNLPIIAGGSGLYVRALTDDLDFPGTDPAVRTRLSERAEQEGTAALHAELARLDPVAAERVEASNTRRIVRALEVIEITGRPFSASLPRYEDIAPTVHIALRCERRLLDKRINERARAMFERGLVEEAEALIDQGIREGETAPRAIGYAQALAVIDGTMSVPEAVDSTALATRQLASRQIKWFRRDPRVHWIDVALTETGQCTDSERSRLTRQAWELVCTRRGVA</sequence>
<evidence type="ECO:0000256" key="1">
    <source>
        <dbReference type="ARBA" id="ARBA00001946"/>
    </source>
</evidence>
<comment type="caution">
    <text evidence="10">Lacks conserved residue(s) required for the propagation of feature annotation.</text>
</comment>
<evidence type="ECO:0000256" key="8">
    <source>
        <dbReference type="ARBA" id="ARBA00022842"/>
    </source>
</evidence>
<evidence type="ECO:0000256" key="9">
    <source>
        <dbReference type="ARBA" id="ARBA00049563"/>
    </source>
</evidence>
<organism evidence="14 15">
    <name type="scientific">Actinomyces oris</name>
    <dbReference type="NCBI Taxonomy" id="544580"/>
    <lineage>
        <taxon>Bacteria</taxon>
        <taxon>Bacillati</taxon>
        <taxon>Actinomycetota</taxon>
        <taxon>Actinomycetes</taxon>
        <taxon>Actinomycetales</taxon>
        <taxon>Actinomycetaceae</taxon>
        <taxon>Actinomyces</taxon>
    </lineage>
</organism>
<dbReference type="FunFam" id="1.10.20.140:FF:000001">
    <property type="entry name" value="tRNA dimethylallyltransferase"/>
    <property type="match status" value="1"/>
</dbReference>
<comment type="function">
    <text evidence="2 10 12">Catalyzes the transfer of a dimethylallyl group onto the adenine at position 37 in tRNAs that read codons beginning with uridine, leading to the formation of N6-(dimethylallyl)adenosine (i(6)A).</text>
</comment>
<keyword evidence="7 10" id="KW-0067">ATP-binding</keyword>
<gene>
    <name evidence="10 14" type="primary">miaA</name>
    <name evidence="14" type="ORF">QU665_02790</name>
</gene>
<dbReference type="NCBIfam" id="TIGR00174">
    <property type="entry name" value="miaA"/>
    <property type="match status" value="1"/>
</dbReference>
<feature type="binding site" evidence="10">
    <location>
        <begin position="24"/>
        <end position="29"/>
    </location>
    <ligand>
        <name>substrate</name>
    </ligand>
</feature>
<feature type="site" description="Interaction with substrate tRNA" evidence="10">
    <location>
        <position position="141"/>
    </location>
</feature>
<evidence type="ECO:0000256" key="10">
    <source>
        <dbReference type="HAMAP-Rule" id="MF_00185"/>
    </source>
</evidence>
<dbReference type="PANTHER" id="PTHR11088:SF60">
    <property type="entry name" value="TRNA DIMETHYLALLYLTRANSFERASE"/>
    <property type="match status" value="1"/>
</dbReference>
<dbReference type="Gene3D" id="3.40.50.300">
    <property type="entry name" value="P-loop containing nucleotide triphosphate hydrolases"/>
    <property type="match status" value="1"/>
</dbReference>
<comment type="catalytic activity">
    <reaction evidence="9 10 11">
        <text>adenosine(37) in tRNA + dimethylallyl diphosphate = N(6)-dimethylallyladenosine(37) in tRNA + diphosphate</text>
        <dbReference type="Rhea" id="RHEA:26482"/>
        <dbReference type="Rhea" id="RHEA-COMP:10162"/>
        <dbReference type="Rhea" id="RHEA-COMP:10375"/>
        <dbReference type="ChEBI" id="CHEBI:33019"/>
        <dbReference type="ChEBI" id="CHEBI:57623"/>
        <dbReference type="ChEBI" id="CHEBI:74411"/>
        <dbReference type="ChEBI" id="CHEBI:74415"/>
        <dbReference type="EC" id="2.5.1.75"/>
    </reaction>
</comment>
<dbReference type="AlphaFoldDB" id="A0AAW9KVG0"/>